<evidence type="ECO:0000256" key="1">
    <source>
        <dbReference type="SAM" id="MobiDB-lite"/>
    </source>
</evidence>
<name>A0ABV1GND1_9FIRM</name>
<dbReference type="Gene3D" id="3.90.176.10">
    <property type="entry name" value="Toxin ADP-ribosyltransferase, Chain A, domain 1"/>
    <property type="match status" value="1"/>
</dbReference>
<gene>
    <name evidence="3" type="ORF">WMO38_06455</name>
</gene>
<evidence type="ECO:0000313" key="4">
    <source>
        <dbReference type="Proteomes" id="UP001480973"/>
    </source>
</evidence>
<dbReference type="EMBL" id="JBBMES010000005">
    <property type="protein sequence ID" value="MEQ2534756.1"/>
    <property type="molecule type" value="Genomic_DNA"/>
</dbReference>
<reference evidence="3 4" key="1">
    <citation type="submission" date="2024-03" db="EMBL/GenBank/DDBJ databases">
        <title>Human intestinal bacterial collection.</title>
        <authorList>
            <person name="Pauvert C."/>
            <person name="Hitch T.C.A."/>
            <person name="Clavel T."/>
        </authorList>
    </citation>
    <scope>NUCLEOTIDE SEQUENCE [LARGE SCALE GENOMIC DNA]</scope>
    <source>
        <strain evidence="3 4">CLA-JM-H10</strain>
    </source>
</reference>
<feature type="compositionally biased region" description="Low complexity" evidence="1">
    <location>
        <begin position="101"/>
        <end position="111"/>
    </location>
</feature>
<dbReference type="PROSITE" id="PS51996">
    <property type="entry name" value="TR_MART"/>
    <property type="match status" value="1"/>
</dbReference>
<dbReference type="Proteomes" id="UP001480973">
    <property type="component" value="Unassembled WGS sequence"/>
</dbReference>
<protein>
    <submittedName>
        <fullName evidence="3">ADP-ribosyltransferase</fullName>
    </submittedName>
</protein>
<feature type="region of interest" description="Disordered" evidence="1">
    <location>
        <begin position="90"/>
        <end position="117"/>
    </location>
</feature>
<evidence type="ECO:0000313" key="3">
    <source>
        <dbReference type="EMBL" id="MEQ2534756.1"/>
    </source>
</evidence>
<feature type="domain" description="ADP ribosyltransferase" evidence="2">
    <location>
        <begin position="124"/>
        <end position="274"/>
    </location>
</feature>
<evidence type="ECO:0000259" key="2">
    <source>
        <dbReference type="Pfam" id="PF03496"/>
    </source>
</evidence>
<dbReference type="SUPFAM" id="SSF56399">
    <property type="entry name" value="ADP-ribosylation"/>
    <property type="match status" value="1"/>
</dbReference>
<comment type="caution">
    <text evidence="3">The sequence shown here is derived from an EMBL/GenBank/DDBJ whole genome shotgun (WGS) entry which is preliminary data.</text>
</comment>
<keyword evidence="4" id="KW-1185">Reference proteome</keyword>
<sequence>MSVVNSDLNTLLQTVKNMQTAIDSIETTKASISTKYQQLGYGWNDKKYKDLGDVVNACSKSLNTILKTLLQGEKYVALLVKSLQEYENANLAGGTPPPTSNPASNTTNSLSGNDNNATVKLAGKEWSDNLSPSERSAIRDYTGTSYVNINAVLRGLASDFDAGNHERASLIHSALSQSSIPQSCTVYRGASLSSLGNYANATDEELIGNIISDDGFMSTSLNREDAFGGEIRYEISVPEGANGAYVGYLSHAQHYESEVLFDCGQMLQITDVRRDMFGNRTIVARMLV</sequence>
<accession>A0ABV1GND1</accession>
<dbReference type="InterPro" id="IPR003540">
    <property type="entry name" value="ADP-ribosyltransferase"/>
</dbReference>
<organism evidence="3 4">
    <name type="scientific">Lachnospira intestinalis</name>
    <dbReference type="NCBI Taxonomy" id="3133158"/>
    <lineage>
        <taxon>Bacteria</taxon>
        <taxon>Bacillati</taxon>
        <taxon>Bacillota</taxon>
        <taxon>Clostridia</taxon>
        <taxon>Lachnospirales</taxon>
        <taxon>Lachnospiraceae</taxon>
        <taxon>Lachnospira</taxon>
    </lineage>
</organism>
<proteinExistence type="predicted"/>
<dbReference type="Pfam" id="PF03496">
    <property type="entry name" value="ADPrib_exo_Tox"/>
    <property type="match status" value="1"/>
</dbReference>